<dbReference type="Pfam" id="PF07501">
    <property type="entry name" value="G5"/>
    <property type="match status" value="1"/>
</dbReference>
<reference evidence="6" key="1">
    <citation type="journal article" date="2013" name="Genome">
        <title>Draft Genome Sequence of Geobacillus kaustophilus GBlys, a Lysogenic Strain with Bacteriophage phiOH2.</title>
        <authorList>
            <person name="Doi K."/>
            <person name="Mori K."/>
            <person name="Martono H."/>
            <person name="Nagayoshi Y."/>
            <person name="Fujino Y."/>
            <person name="Tashiro K."/>
            <person name="Kuhara S."/>
            <person name="Ohshima T."/>
        </authorList>
    </citation>
    <scope>NUCLEOTIDE SEQUENCE [LARGE SCALE GENOMIC DNA]</scope>
    <source>
        <strain evidence="6">GBlys</strain>
    </source>
</reference>
<dbReference type="PANTHER" id="PTHR35788:SF1">
    <property type="entry name" value="EXPORTED PROTEIN"/>
    <property type="match status" value="1"/>
</dbReference>
<feature type="region of interest" description="Disordered" evidence="2">
    <location>
        <begin position="386"/>
        <end position="466"/>
    </location>
</feature>
<feature type="compositionally biased region" description="Basic and acidic residues" evidence="2">
    <location>
        <begin position="454"/>
        <end position="466"/>
    </location>
</feature>
<evidence type="ECO:0000256" key="2">
    <source>
        <dbReference type="SAM" id="MobiDB-lite"/>
    </source>
</evidence>
<dbReference type="EMBL" id="BASG01000001">
    <property type="protein sequence ID" value="GAD12069.1"/>
    <property type="molecule type" value="Genomic_DNA"/>
</dbReference>
<keyword evidence="3" id="KW-1133">Transmembrane helix</keyword>
<feature type="domain" description="G5" evidence="4">
    <location>
        <begin position="316"/>
        <end position="387"/>
    </location>
</feature>
<dbReference type="Gene3D" id="2.20.230.10">
    <property type="entry name" value="Resuscitation-promoting factor rpfb"/>
    <property type="match status" value="1"/>
</dbReference>
<dbReference type="SMART" id="SM01208">
    <property type="entry name" value="G5"/>
    <property type="match status" value="1"/>
</dbReference>
<keyword evidence="3" id="KW-0472">Membrane</keyword>
<dbReference type="PANTHER" id="PTHR35788">
    <property type="entry name" value="EXPORTED PROTEIN-RELATED"/>
    <property type="match status" value="1"/>
</dbReference>
<comment type="caution">
    <text evidence="5">The sequence shown here is derived from an EMBL/GenBank/DDBJ whole genome shotgun (WGS) entry which is preliminary data.</text>
</comment>
<feature type="transmembrane region" description="Helical" evidence="3">
    <location>
        <begin position="20"/>
        <end position="41"/>
    </location>
</feature>
<organism evidence="5 6">
    <name type="scientific">Geobacillus kaustophilus GBlys</name>
    <dbReference type="NCBI Taxonomy" id="1337888"/>
    <lineage>
        <taxon>Bacteria</taxon>
        <taxon>Bacillati</taxon>
        <taxon>Bacillota</taxon>
        <taxon>Bacilli</taxon>
        <taxon>Bacillales</taxon>
        <taxon>Anoxybacillaceae</taxon>
        <taxon>Geobacillus</taxon>
        <taxon>Geobacillus thermoleovorans group</taxon>
    </lineage>
</organism>
<dbReference type="AlphaFoldDB" id="U2XZK2"/>
<protein>
    <recommendedName>
        <fullName evidence="4">G5 domain-containing protein</fullName>
    </recommendedName>
</protein>
<evidence type="ECO:0000256" key="3">
    <source>
        <dbReference type="SAM" id="Phobius"/>
    </source>
</evidence>
<sequence>MWRRNGGGSAVKKAAAWKLFVVMAVCTVYFIAFSHLGTFAYDVLAPDDGRLGPGTAVGPVSLSGMTPERARQAVVERVNEWRATASISLQYQEKRIDLPADAFAFRLAESTKRFVDGRRTPLFVIADLEKCLQAAAAIVPPAALSALDIKKLGADLEGQAAQLQKPSSPIDLARYISFANGRQLVVSEAAASVPDSSAVRWLSGERRAVIKAKQLFSFGDYMKKAKADLSDEAADAIASAVYRAVLATNFTVVERYTSRMLPDGVTPGFEAAISGGRDLEWFNPNTTDYTLLLRHDGRKVRVAIIGLPFAYQYIIRLGEAESIEPRVIVRYDARLAPGEKRTEQIGRPGLVVTVEREVRDGARLVRKETVSEDFYPPTYTIHVRGLEVPESNVGQSGDGEGGTMEPANGVTENNGAANQPNSTAKNSGGNIESGTASKKGDEASNGESAPAAGSEEKTDAGGGEEK</sequence>
<feature type="compositionally biased region" description="Polar residues" evidence="2">
    <location>
        <begin position="410"/>
        <end position="436"/>
    </location>
</feature>
<dbReference type="Proteomes" id="UP000016424">
    <property type="component" value="Unassembled WGS sequence"/>
</dbReference>
<keyword evidence="1" id="KW-0732">Signal</keyword>
<proteinExistence type="predicted"/>
<evidence type="ECO:0000259" key="4">
    <source>
        <dbReference type="SMART" id="SM01208"/>
    </source>
</evidence>
<dbReference type="InterPro" id="IPR052913">
    <property type="entry name" value="Glycopeptide_resist_protein"/>
</dbReference>
<accession>U2XZK2</accession>
<name>U2XZK2_GEOKU</name>
<evidence type="ECO:0000313" key="6">
    <source>
        <dbReference type="Proteomes" id="UP000016424"/>
    </source>
</evidence>
<gene>
    <name evidence="5" type="ORF">GBL_0286</name>
</gene>
<dbReference type="InterPro" id="IPR011098">
    <property type="entry name" value="G5_dom"/>
</dbReference>
<keyword evidence="3" id="KW-0812">Transmembrane</keyword>
<evidence type="ECO:0000256" key="1">
    <source>
        <dbReference type="ARBA" id="ARBA00022729"/>
    </source>
</evidence>
<evidence type="ECO:0000313" key="5">
    <source>
        <dbReference type="EMBL" id="GAD12069.1"/>
    </source>
</evidence>